<dbReference type="InterPro" id="IPR008538">
    <property type="entry name" value="Uma2"/>
</dbReference>
<dbReference type="PANTHER" id="PTHR34107">
    <property type="entry name" value="SLL0198 PROTEIN-RELATED"/>
    <property type="match status" value="1"/>
</dbReference>
<keyword evidence="2" id="KW-0378">Hydrolase</keyword>
<dbReference type="Pfam" id="PF05685">
    <property type="entry name" value="Uma2"/>
    <property type="match status" value="1"/>
</dbReference>
<name>A0A5N1JDY4_9BACT</name>
<protein>
    <submittedName>
        <fullName evidence="2">Uma2 family endonuclease</fullName>
    </submittedName>
</protein>
<dbReference type="Gene3D" id="3.90.1570.10">
    <property type="entry name" value="tt1808, chain A"/>
    <property type="match status" value="1"/>
</dbReference>
<keyword evidence="2" id="KW-0540">Nuclease</keyword>
<dbReference type="EMBL" id="VTWS01000005">
    <property type="protein sequence ID" value="KAA9349934.1"/>
    <property type="molecule type" value="Genomic_DNA"/>
</dbReference>
<comment type="caution">
    <text evidence="2">The sequence shown here is derived from an EMBL/GenBank/DDBJ whole genome shotgun (WGS) entry which is preliminary data.</text>
</comment>
<evidence type="ECO:0000259" key="1">
    <source>
        <dbReference type="Pfam" id="PF05685"/>
    </source>
</evidence>
<dbReference type="Proteomes" id="UP000326344">
    <property type="component" value="Unassembled WGS sequence"/>
</dbReference>
<reference evidence="2 3" key="1">
    <citation type="submission" date="2019-09" db="EMBL/GenBank/DDBJ databases">
        <title>Genome Sequence of Larkinella sp MA1.</title>
        <authorList>
            <person name="Srinivasan S."/>
        </authorList>
    </citation>
    <scope>NUCLEOTIDE SEQUENCE [LARGE SCALE GENOMIC DNA]</scope>
    <source>
        <strain evidence="2 3">MA1</strain>
    </source>
</reference>
<dbReference type="SUPFAM" id="SSF52980">
    <property type="entry name" value="Restriction endonuclease-like"/>
    <property type="match status" value="1"/>
</dbReference>
<dbReference type="InterPro" id="IPR011335">
    <property type="entry name" value="Restrct_endonuc-II-like"/>
</dbReference>
<dbReference type="AlphaFoldDB" id="A0A5N1JDY4"/>
<dbReference type="GO" id="GO:0004519">
    <property type="term" value="F:endonuclease activity"/>
    <property type="evidence" value="ECO:0007669"/>
    <property type="project" value="UniProtKB-KW"/>
</dbReference>
<dbReference type="CDD" id="cd06260">
    <property type="entry name" value="DUF820-like"/>
    <property type="match status" value="1"/>
</dbReference>
<organism evidence="2 3">
    <name type="scientific">Larkinella humicola</name>
    <dbReference type="NCBI Taxonomy" id="2607654"/>
    <lineage>
        <taxon>Bacteria</taxon>
        <taxon>Pseudomonadati</taxon>
        <taxon>Bacteroidota</taxon>
        <taxon>Cytophagia</taxon>
        <taxon>Cytophagales</taxon>
        <taxon>Spirosomataceae</taxon>
        <taxon>Larkinella</taxon>
    </lineage>
</organism>
<evidence type="ECO:0000313" key="3">
    <source>
        <dbReference type="Proteomes" id="UP000326344"/>
    </source>
</evidence>
<dbReference type="InterPro" id="IPR012296">
    <property type="entry name" value="Nuclease_put_TT1808"/>
</dbReference>
<keyword evidence="3" id="KW-1185">Reference proteome</keyword>
<evidence type="ECO:0000313" key="2">
    <source>
        <dbReference type="EMBL" id="KAA9349934.1"/>
    </source>
</evidence>
<sequence length="199" mass="22690">MNMLLTNGFSVLKMPRGFRPMTDDEFFYYCQENPDHKFERAADGTIIVTGQTGGETGKRNSELNADLAIWNRSTKLGFVFDSSTGFILPNSAVRSPDAAWVTAERWNALSSDERKKFPPLCPEFLVEFMSESDVLRMAEDKMREYIDNGCRLAWLIDPKTETVRIYRFDGSVQVIQGFDNTLSGKNILPDFTFNLSLLR</sequence>
<accession>A0A5N1JDY4</accession>
<keyword evidence="2" id="KW-0255">Endonuclease</keyword>
<proteinExistence type="predicted"/>
<feature type="domain" description="Putative restriction endonuclease" evidence="1">
    <location>
        <begin position="24"/>
        <end position="195"/>
    </location>
</feature>
<dbReference type="RefSeq" id="WP_150879604.1">
    <property type="nucleotide sequence ID" value="NZ_VTWS01000005.1"/>
</dbReference>
<gene>
    <name evidence="2" type="ORF">F0P93_21070</name>
</gene>
<dbReference type="PANTHER" id="PTHR34107:SF6">
    <property type="entry name" value="SLR0981 PROTEIN"/>
    <property type="match status" value="1"/>
</dbReference>